<sequence length="64" mass="6660">MKGRFSLSTRSGETAFLNGAAVGWAEEICGRRGAGGHRVKVGRKVVVAVFTAVSGKWVVRAAVG</sequence>
<accession>A0A0F3RT67</accession>
<evidence type="ECO:0000313" key="2">
    <source>
        <dbReference type="Proteomes" id="UP000033491"/>
    </source>
</evidence>
<proteinExistence type="predicted"/>
<evidence type="ECO:0000313" key="1">
    <source>
        <dbReference type="EMBL" id="KJW11977.1"/>
    </source>
</evidence>
<gene>
    <name evidence="1" type="ORF">VC81_12230</name>
</gene>
<dbReference type="EMBL" id="JZCR01000024">
    <property type="protein sequence ID" value="KJW11977.1"/>
    <property type="molecule type" value="Genomic_DNA"/>
</dbReference>
<organism evidence="1 2">
    <name type="scientific">Levilactobacillus spicheri</name>
    <dbReference type="NCBI Taxonomy" id="216463"/>
    <lineage>
        <taxon>Bacteria</taxon>
        <taxon>Bacillati</taxon>
        <taxon>Bacillota</taxon>
        <taxon>Bacilli</taxon>
        <taxon>Lactobacillales</taxon>
        <taxon>Lactobacillaceae</taxon>
        <taxon>Levilactobacillus</taxon>
    </lineage>
</organism>
<dbReference type="AlphaFoldDB" id="A0A0F3RT67"/>
<protein>
    <submittedName>
        <fullName evidence="1">Uncharacterized protein</fullName>
    </submittedName>
</protein>
<reference evidence="1 2" key="1">
    <citation type="submission" date="2015-03" db="EMBL/GenBank/DDBJ databases">
        <authorList>
            <person name="Zheng J."/>
            <person name="Ganezle M."/>
        </authorList>
    </citation>
    <scope>NUCLEOTIDE SEQUENCE [LARGE SCALE GENOMIC DNA]</scope>
    <source>
        <strain evidence="1 2">LP38</strain>
    </source>
</reference>
<dbReference type="PATRIC" id="fig|216463.3.peg.1701"/>
<dbReference type="STRING" id="216463.VC81_12230"/>
<comment type="caution">
    <text evidence="1">The sequence shown here is derived from an EMBL/GenBank/DDBJ whole genome shotgun (WGS) entry which is preliminary data.</text>
</comment>
<dbReference type="Proteomes" id="UP000033491">
    <property type="component" value="Unassembled WGS sequence"/>
</dbReference>
<name>A0A0F3RT67_9LACO</name>